<feature type="chain" id="PRO_5019066009" description="Porin" evidence="1">
    <location>
        <begin position="22"/>
        <end position="344"/>
    </location>
</feature>
<keyword evidence="3" id="KW-1185">Reference proteome</keyword>
<reference evidence="2 3" key="1">
    <citation type="submission" date="2018-11" db="EMBL/GenBank/DDBJ databases">
        <title>Parancylomarina longa gen. nov., sp. nov., isolated from sediments of southern Okinawa.</title>
        <authorList>
            <person name="Fu T."/>
        </authorList>
    </citation>
    <scope>NUCLEOTIDE SEQUENCE [LARGE SCALE GENOMIC DNA]</scope>
    <source>
        <strain evidence="2 3">T3-2 S1-C</strain>
    </source>
</reference>
<name>A0A434AW04_9BACT</name>
<accession>A0A434AW04</accession>
<gene>
    <name evidence="2" type="ORF">DLK05_07535</name>
</gene>
<dbReference type="AlphaFoldDB" id="A0A434AW04"/>
<dbReference type="RefSeq" id="WP_127343374.1">
    <property type="nucleotide sequence ID" value="NZ_RJJX01000007.1"/>
</dbReference>
<organism evidence="2 3">
    <name type="scientific">Ancylomarina longa</name>
    <dbReference type="NCBI Taxonomy" id="2487017"/>
    <lineage>
        <taxon>Bacteria</taxon>
        <taxon>Pseudomonadati</taxon>
        <taxon>Bacteroidota</taxon>
        <taxon>Bacteroidia</taxon>
        <taxon>Marinilabiliales</taxon>
        <taxon>Marinifilaceae</taxon>
        <taxon>Ancylomarina</taxon>
    </lineage>
</organism>
<keyword evidence="1" id="KW-0732">Signal</keyword>
<sequence>MKVKQFLIAALAISMSLGAVAQEKAAFTPSGKATGKVFFNYHYDMSDGANQESSFEIKRTYFGYKYQISENFTASVTFDVGKNDGGSDYSAFLKKAQLEWKMSPVVKVSLGMIGLEQFSDQEKFWGYRYIMKSFNDEYGFGPSADLGIKAKFKISDDFFANAFIINGEGYKKVQDDDGKQRFGADLVYHHKGLIAKLYIDANSATVVDGTGNENDVTATAFSAFAGYKFSDHFRIAGEYNKMNNATKYSKVADNHDREGLSFYSTYSFNKKVEIFGRYDYLTSNTLSGETGKWNLAKNGDALTTGIQYAPVKGVKMALNYQAFMHKDVNAKDNSMLFVNFEFKF</sequence>
<dbReference type="Gene3D" id="2.40.160.10">
    <property type="entry name" value="Porin"/>
    <property type="match status" value="1"/>
</dbReference>
<dbReference type="EMBL" id="RJJX01000007">
    <property type="protein sequence ID" value="RUT78676.1"/>
    <property type="molecule type" value="Genomic_DNA"/>
</dbReference>
<evidence type="ECO:0000256" key="1">
    <source>
        <dbReference type="SAM" id="SignalP"/>
    </source>
</evidence>
<dbReference type="Proteomes" id="UP000282985">
    <property type="component" value="Unassembled WGS sequence"/>
</dbReference>
<feature type="signal peptide" evidence="1">
    <location>
        <begin position="1"/>
        <end position="21"/>
    </location>
</feature>
<dbReference type="InterPro" id="IPR023614">
    <property type="entry name" value="Porin_dom_sf"/>
</dbReference>
<dbReference type="SUPFAM" id="SSF56935">
    <property type="entry name" value="Porins"/>
    <property type="match status" value="1"/>
</dbReference>
<evidence type="ECO:0008006" key="4">
    <source>
        <dbReference type="Google" id="ProtNLM"/>
    </source>
</evidence>
<protein>
    <recommendedName>
        <fullName evidence="4">Porin</fullName>
    </recommendedName>
</protein>
<dbReference type="OrthoDB" id="1116797at2"/>
<evidence type="ECO:0000313" key="3">
    <source>
        <dbReference type="Proteomes" id="UP000282985"/>
    </source>
</evidence>
<evidence type="ECO:0000313" key="2">
    <source>
        <dbReference type="EMBL" id="RUT78676.1"/>
    </source>
</evidence>
<proteinExistence type="predicted"/>
<comment type="caution">
    <text evidence="2">The sequence shown here is derived from an EMBL/GenBank/DDBJ whole genome shotgun (WGS) entry which is preliminary data.</text>
</comment>